<evidence type="ECO:0000313" key="1">
    <source>
        <dbReference type="EMBL" id="SBS92899.1"/>
    </source>
</evidence>
<dbReference type="EMBL" id="FLQU01001404">
    <property type="protein sequence ID" value="SBS92899.1"/>
    <property type="molecule type" value="Genomic_DNA"/>
</dbReference>
<dbReference type="AlphaFoldDB" id="A0A1A8WIX0"/>
<proteinExistence type="predicted"/>
<dbReference type="InterPro" id="IPR008780">
    <property type="entry name" value="Plasmodium_Vir"/>
</dbReference>
<name>A0A1A8WIX0_PLAOA</name>
<organism evidence="1 2">
    <name type="scientific">Plasmodium ovale curtisi</name>
    <dbReference type="NCBI Taxonomy" id="864141"/>
    <lineage>
        <taxon>Eukaryota</taxon>
        <taxon>Sar</taxon>
        <taxon>Alveolata</taxon>
        <taxon>Apicomplexa</taxon>
        <taxon>Aconoidasida</taxon>
        <taxon>Haemosporida</taxon>
        <taxon>Plasmodiidae</taxon>
        <taxon>Plasmodium</taxon>
        <taxon>Plasmodium (Plasmodium)</taxon>
    </lineage>
</organism>
<protein>
    <submittedName>
        <fullName evidence="1">PIR Superfamily Protein</fullName>
    </submittedName>
</protein>
<evidence type="ECO:0000313" key="2">
    <source>
        <dbReference type="Proteomes" id="UP000078560"/>
    </source>
</evidence>
<sequence>MEESGKDDIYNSFENYIFNNSIFKRIRGEIGEYISSFPSSILAKQTEHAFEITKDCLRLKKYLLEFDSKGDCEKKNCCQYINYFLNERIRDGYSSNSSIFGIYNSYMNLGSNNNIKNICEYEINDIGSDKYEKSKSLYNMYELCDIFISKKYRTTSCSRAISCATAYNKIISDYPNIGDIKFCKALKDFKLVLERNDLISTSNCDFKFSNILSYSDECNKLLQKLEQGTSSMGHQTSRLQEQIESGGQSDLHKGDHAIEMLQENTISTGSFDATLPITLFSSGTGALLILLSFHKFTPLGQWLKHQTQRFGAITKNSDEELYEMQQPNSEYDERNTEYNVYNIAYNSL</sequence>
<dbReference type="Proteomes" id="UP000078560">
    <property type="component" value="Unassembled WGS sequence"/>
</dbReference>
<dbReference type="Pfam" id="PF05795">
    <property type="entry name" value="Plasmodium_Vir"/>
    <property type="match status" value="1"/>
</dbReference>
<reference evidence="2" key="1">
    <citation type="submission" date="2016-05" db="EMBL/GenBank/DDBJ databases">
        <authorList>
            <person name="Naeem Raeece"/>
        </authorList>
    </citation>
    <scope>NUCLEOTIDE SEQUENCE [LARGE SCALE GENOMIC DNA]</scope>
</reference>
<gene>
    <name evidence="1" type="ORF">POVCU2_0077280</name>
</gene>
<accession>A0A1A8WIX0</accession>